<feature type="region of interest" description="Disordered" evidence="3">
    <location>
        <begin position="220"/>
        <end position="243"/>
    </location>
</feature>
<dbReference type="OrthoDB" id="5511210at2759"/>
<evidence type="ECO:0000313" key="5">
    <source>
        <dbReference type="EMBL" id="SSD59684.1"/>
    </source>
</evidence>
<dbReference type="PROSITE" id="PS01031">
    <property type="entry name" value="SHSP"/>
    <property type="match status" value="1"/>
</dbReference>
<dbReference type="CDD" id="cd06464">
    <property type="entry name" value="ACD_sHsps-like"/>
    <property type="match status" value="1"/>
</dbReference>
<dbReference type="InterPro" id="IPR008978">
    <property type="entry name" value="HSP20-like_chaperone"/>
</dbReference>
<proteinExistence type="inferred from homology"/>
<name>A0A376B5C6_9ASCO</name>
<feature type="region of interest" description="Disordered" evidence="3">
    <location>
        <begin position="1"/>
        <end position="20"/>
    </location>
</feature>
<feature type="domain" description="SHSP" evidence="4">
    <location>
        <begin position="252"/>
        <end position="373"/>
    </location>
</feature>
<feature type="compositionally biased region" description="Basic and acidic residues" evidence="3">
    <location>
        <begin position="1"/>
        <end position="12"/>
    </location>
</feature>
<feature type="compositionally biased region" description="Low complexity" evidence="3">
    <location>
        <begin position="220"/>
        <end position="242"/>
    </location>
</feature>
<dbReference type="Gene3D" id="2.60.40.790">
    <property type="match status" value="1"/>
</dbReference>
<sequence>MRKRSNNAEERNYNNNNNNRNKRIRMSFYYSDPNSISIYDLLNALQASQQQQPPKRHAVPQQQQQYASFNPYYGIYPNGLTSSYDTDPVYYTRPRARPPCPPQTKRSTLNGVTQQDYLNALLSAIAGGAVPDDVATEEEDKKKEEEEEQEGEEEEREREEQEEGEKEAEREEELEKNLLTGQDKEELAREQFAEQLGKDIAEEEQKEKFASVAAAAAKEAPSFSKRLSFSENPSSTESSVSEPIQVSKPEISLNLPFSPEVDVYDAPDLYAIVLSLPGSNSKAFQIDFHPSSYELVIKGKHDEKDVNKDLDSKYLKVSEMKTGAFERTIKFPVLPKIKDECIKASYSNGLLTVKIPKVDGSSKPIPKRRIVIEDVPDEELTFEENVPRPNTILD</sequence>
<feature type="compositionally biased region" description="Acidic residues" evidence="3">
    <location>
        <begin position="145"/>
        <end position="166"/>
    </location>
</feature>
<dbReference type="Pfam" id="PF00011">
    <property type="entry name" value="HSP20"/>
    <property type="match status" value="1"/>
</dbReference>
<protein>
    <recommendedName>
        <fullName evidence="4">SHSP domain-containing protein</fullName>
    </recommendedName>
</protein>
<evidence type="ECO:0000313" key="6">
    <source>
        <dbReference type="Proteomes" id="UP000262825"/>
    </source>
</evidence>
<dbReference type="VEuPathDB" id="FungiDB:SCODWIG_01445"/>
<evidence type="ECO:0000256" key="3">
    <source>
        <dbReference type="SAM" id="MobiDB-lite"/>
    </source>
</evidence>
<dbReference type="AlphaFoldDB" id="A0A376B5C6"/>
<organism evidence="5 6">
    <name type="scientific">Saccharomycodes ludwigii</name>
    <dbReference type="NCBI Taxonomy" id="36035"/>
    <lineage>
        <taxon>Eukaryota</taxon>
        <taxon>Fungi</taxon>
        <taxon>Dikarya</taxon>
        <taxon>Ascomycota</taxon>
        <taxon>Saccharomycotina</taxon>
        <taxon>Saccharomycetes</taxon>
        <taxon>Saccharomycodales</taxon>
        <taxon>Saccharomycodaceae</taxon>
        <taxon>Saccharomycodes</taxon>
    </lineage>
</organism>
<dbReference type="EMBL" id="UFAJ01000185">
    <property type="protein sequence ID" value="SSD59684.1"/>
    <property type="molecule type" value="Genomic_DNA"/>
</dbReference>
<evidence type="ECO:0000259" key="4">
    <source>
        <dbReference type="PROSITE" id="PS01031"/>
    </source>
</evidence>
<comment type="similarity">
    <text evidence="1 2">Belongs to the small heat shock protein (HSP20) family.</text>
</comment>
<evidence type="ECO:0000256" key="2">
    <source>
        <dbReference type="RuleBase" id="RU003616"/>
    </source>
</evidence>
<dbReference type="SUPFAM" id="SSF49764">
    <property type="entry name" value="HSP20-like chaperones"/>
    <property type="match status" value="1"/>
</dbReference>
<reference evidence="6" key="1">
    <citation type="submission" date="2018-06" db="EMBL/GenBank/DDBJ databases">
        <authorList>
            <person name="Guldener U."/>
        </authorList>
    </citation>
    <scope>NUCLEOTIDE SEQUENCE [LARGE SCALE GENOMIC DNA]</scope>
    <source>
        <strain evidence="6">UTAD17</strain>
    </source>
</reference>
<feature type="compositionally biased region" description="Basic and acidic residues" evidence="3">
    <location>
        <begin position="167"/>
        <end position="200"/>
    </location>
</feature>
<keyword evidence="6" id="KW-1185">Reference proteome</keyword>
<dbReference type="Proteomes" id="UP000262825">
    <property type="component" value="Unassembled WGS sequence"/>
</dbReference>
<evidence type="ECO:0000256" key="1">
    <source>
        <dbReference type="PROSITE-ProRule" id="PRU00285"/>
    </source>
</evidence>
<dbReference type="InterPro" id="IPR002068">
    <property type="entry name" value="A-crystallin/Hsp20_dom"/>
</dbReference>
<gene>
    <name evidence="5" type="ORF">SCODWIG_01445</name>
</gene>
<feature type="region of interest" description="Disordered" evidence="3">
    <location>
        <begin position="128"/>
        <end position="200"/>
    </location>
</feature>
<accession>A0A376B5C6</accession>